<organism evidence="1 2">
    <name type="scientific">Spongisporangium articulatum</name>
    <dbReference type="NCBI Taxonomy" id="3362603"/>
    <lineage>
        <taxon>Bacteria</taxon>
        <taxon>Bacillati</taxon>
        <taxon>Actinomycetota</taxon>
        <taxon>Actinomycetes</taxon>
        <taxon>Kineosporiales</taxon>
        <taxon>Kineosporiaceae</taxon>
        <taxon>Spongisporangium</taxon>
    </lineage>
</organism>
<proteinExistence type="predicted"/>
<keyword evidence="2" id="KW-1185">Reference proteome</keyword>
<dbReference type="InterPro" id="IPR001753">
    <property type="entry name" value="Enoyl-CoA_hydra/iso"/>
</dbReference>
<sequence>MPKLSRTDDVFVLDIGDTENRFHPDWVAEVNAALDEVEAADGPKALVTSATGKFWSNGLDLDWVMANGDRFMEYAALVQKLLARYLELPVPTVAAVQGHAFAAGAMLTLAHDLRVMRADRGFWCLPEVDIHIPFTEGMSSLIAARLTPQTAHVAMTTGQRFGGQDAVKAGIVDRAVGEDDVLLVAVELAASLAPKAGETLGTIKSRLYAPTLTALRSL</sequence>
<dbReference type="CDD" id="cd06558">
    <property type="entry name" value="crotonase-like"/>
    <property type="match status" value="1"/>
</dbReference>
<dbReference type="InterPro" id="IPR029045">
    <property type="entry name" value="ClpP/crotonase-like_dom_sf"/>
</dbReference>
<dbReference type="RefSeq" id="WP_398277167.1">
    <property type="nucleotide sequence ID" value="NZ_JBITLV010000002.1"/>
</dbReference>
<dbReference type="Pfam" id="PF00378">
    <property type="entry name" value="ECH_1"/>
    <property type="match status" value="1"/>
</dbReference>
<dbReference type="Proteomes" id="UP001612915">
    <property type="component" value="Unassembled WGS sequence"/>
</dbReference>
<evidence type="ECO:0000313" key="1">
    <source>
        <dbReference type="EMBL" id="MFI7586776.1"/>
    </source>
</evidence>
<comment type="caution">
    <text evidence="1">The sequence shown here is derived from an EMBL/GenBank/DDBJ whole genome shotgun (WGS) entry which is preliminary data.</text>
</comment>
<accession>A0ABW8AMC9</accession>
<name>A0ABW8AMC9_9ACTN</name>
<dbReference type="EMBL" id="JBITLV010000002">
    <property type="protein sequence ID" value="MFI7586776.1"/>
    <property type="molecule type" value="Genomic_DNA"/>
</dbReference>
<gene>
    <name evidence="1" type="ORF">ACIB24_06840</name>
</gene>
<evidence type="ECO:0000313" key="2">
    <source>
        <dbReference type="Proteomes" id="UP001612915"/>
    </source>
</evidence>
<dbReference type="SUPFAM" id="SSF52096">
    <property type="entry name" value="ClpP/crotonase"/>
    <property type="match status" value="1"/>
</dbReference>
<dbReference type="PANTHER" id="PTHR11941">
    <property type="entry name" value="ENOYL-COA HYDRATASE-RELATED"/>
    <property type="match status" value="1"/>
</dbReference>
<reference evidence="1 2" key="1">
    <citation type="submission" date="2024-10" db="EMBL/GenBank/DDBJ databases">
        <title>The Natural Products Discovery Center: Release of the First 8490 Sequenced Strains for Exploring Actinobacteria Biosynthetic Diversity.</title>
        <authorList>
            <person name="Kalkreuter E."/>
            <person name="Kautsar S.A."/>
            <person name="Yang D."/>
            <person name="Bader C.D."/>
            <person name="Teijaro C.N."/>
            <person name="Fluegel L."/>
            <person name="Davis C.M."/>
            <person name="Simpson J.R."/>
            <person name="Lauterbach L."/>
            <person name="Steele A.D."/>
            <person name="Gui C."/>
            <person name="Meng S."/>
            <person name="Li G."/>
            <person name="Viehrig K."/>
            <person name="Ye F."/>
            <person name="Su P."/>
            <person name="Kiefer A.F."/>
            <person name="Nichols A."/>
            <person name="Cepeda A.J."/>
            <person name="Yan W."/>
            <person name="Fan B."/>
            <person name="Jiang Y."/>
            <person name="Adhikari A."/>
            <person name="Zheng C.-J."/>
            <person name="Schuster L."/>
            <person name="Cowan T.M."/>
            <person name="Smanski M.J."/>
            <person name="Chevrette M.G."/>
            <person name="De Carvalho L.P.S."/>
            <person name="Shen B."/>
        </authorList>
    </citation>
    <scope>NUCLEOTIDE SEQUENCE [LARGE SCALE GENOMIC DNA]</scope>
    <source>
        <strain evidence="1 2">NPDC049639</strain>
    </source>
</reference>
<dbReference type="Gene3D" id="3.90.226.10">
    <property type="entry name" value="2-enoyl-CoA Hydratase, Chain A, domain 1"/>
    <property type="match status" value="1"/>
</dbReference>
<dbReference type="PANTHER" id="PTHR11941:SF75">
    <property type="entry name" value="ENOYL-COA HYDRATASE_ISOMERASE FAMILY PROTEIN"/>
    <property type="match status" value="1"/>
</dbReference>
<protein>
    <submittedName>
        <fullName evidence="1">Enoyl-CoA hydratase-related protein</fullName>
    </submittedName>
</protein>